<dbReference type="PANTHER" id="PTHR43416:SF5">
    <property type="entry name" value="DIHYDROLIPOYLLYSINE-RESIDUE SUCCINYLTRANSFERASE COMPONENT OF 2-OXOGLUTARATE DEHYDROGENASE COMPLEX, MITOCHONDRIAL"/>
    <property type="match status" value="1"/>
</dbReference>
<evidence type="ECO:0000256" key="2">
    <source>
        <dbReference type="ARBA" id="ARBA00007317"/>
    </source>
</evidence>
<comment type="similarity">
    <text evidence="2">Belongs to the 2-oxoacid dehydrogenase family.</text>
</comment>
<dbReference type="PROSITE" id="PS00189">
    <property type="entry name" value="LIPOYL"/>
    <property type="match status" value="1"/>
</dbReference>
<dbReference type="SUPFAM" id="SSF51230">
    <property type="entry name" value="Single hybrid motif"/>
    <property type="match status" value="1"/>
</dbReference>
<evidence type="ECO:0000256" key="3">
    <source>
        <dbReference type="ARBA" id="ARBA00022823"/>
    </source>
</evidence>
<proteinExistence type="inferred from homology"/>
<dbReference type="PROSITE" id="PS50968">
    <property type="entry name" value="BIOTINYL_LIPOYL"/>
    <property type="match status" value="1"/>
</dbReference>
<dbReference type="Pfam" id="PF00364">
    <property type="entry name" value="Biotin_lipoyl"/>
    <property type="match status" value="1"/>
</dbReference>
<dbReference type="GO" id="GO:0005829">
    <property type="term" value="C:cytosol"/>
    <property type="evidence" value="ECO:0007669"/>
    <property type="project" value="TreeGrafter"/>
</dbReference>
<dbReference type="EMBL" id="VXRY01000475">
    <property type="protein sequence ID" value="MXY34706.1"/>
    <property type="molecule type" value="Genomic_DNA"/>
</dbReference>
<name>A0A6B0Y6E7_9RHOB</name>
<dbReference type="Gene3D" id="2.40.50.100">
    <property type="match status" value="1"/>
</dbReference>
<gene>
    <name evidence="5" type="ORF">F4Y60_11595</name>
</gene>
<sequence>MARVELRMPELGNEITEALIDAFLKDVGDEVSEGEEIVTITTPKVTMDLEAPASGTVLELLVEEDEIVAVGTVLAVIET</sequence>
<keyword evidence="3" id="KW-0450">Lipoyl</keyword>
<dbReference type="InterPro" id="IPR050537">
    <property type="entry name" value="2-oxoacid_dehydrogenase"/>
</dbReference>
<dbReference type="InterPro" id="IPR011053">
    <property type="entry name" value="Single_hybrid_motif"/>
</dbReference>
<dbReference type="GO" id="GO:0006099">
    <property type="term" value="P:tricarboxylic acid cycle"/>
    <property type="evidence" value="ECO:0007669"/>
    <property type="project" value="TreeGrafter"/>
</dbReference>
<dbReference type="PANTHER" id="PTHR43416">
    <property type="entry name" value="DIHYDROLIPOYLLYSINE-RESIDUE SUCCINYLTRANSFERASE COMPONENT OF 2-OXOGLUTARATE DEHYDROGENASE COMPLEX, MITOCHONDRIAL-RELATED"/>
    <property type="match status" value="1"/>
</dbReference>
<dbReference type="InterPro" id="IPR000089">
    <property type="entry name" value="Biotin_lipoyl"/>
</dbReference>
<comment type="cofactor">
    <cofactor evidence="1">
        <name>(R)-lipoate</name>
        <dbReference type="ChEBI" id="CHEBI:83088"/>
    </cofactor>
</comment>
<evidence type="ECO:0000313" key="5">
    <source>
        <dbReference type="EMBL" id="MXY34706.1"/>
    </source>
</evidence>
<dbReference type="InterPro" id="IPR003016">
    <property type="entry name" value="2-oxoA_DH_lipoyl-BS"/>
</dbReference>
<evidence type="ECO:0000259" key="4">
    <source>
        <dbReference type="PROSITE" id="PS50968"/>
    </source>
</evidence>
<dbReference type="GO" id="GO:0004149">
    <property type="term" value="F:dihydrolipoyllysine-residue succinyltransferase activity"/>
    <property type="evidence" value="ECO:0007669"/>
    <property type="project" value="TreeGrafter"/>
</dbReference>
<reference evidence="5" key="1">
    <citation type="submission" date="2019-09" db="EMBL/GenBank/DDBJ databases">
        <title>Characterisation of the sponge microbiome using genome-centric metagenomics.</title>
        <authorList>
            <person name="Engelberts J.P."/>
            <person name="Robbins S.J."/>
            <person name="De Goeij J.M."/>
            <person name="Aranda M."/>
            <person name="Bell S.C."/>
            <person name="Webster N.S."/>
        </authorList>
    </citation>
    <scope>NUCLEOTIDE SEQUENCE</scope>
    <source>
        <strain evidence="5">SB0664_bin_43</strain>
    </source>
</reference>
<protein>
    <submittedName>
        <fullName evidence="5">Biotin-binding protein</fullName>
    </submittedName>
</protein>
<accession>A0A6B0Y6E7</accession>
<dbReference type="AlphaFoldDB" id="A0A6B0Y6E7"/>
<feature type="domain" description="Lipoyl-binding" evidence="4">
    <location>
        <begin position="3"/>
        <end position="78"/>
    </location>
</feature>
<evidence type="ECO:0000256" key="1">
    <source>
        <dbReference type="ARBA" id="ARBA00001938"/>
    </source>
</evidence>
<comment type="caution">
    <text evidence="5">The sequence shown here is derived from an EMBL/GenBank/DDBJ whole genome shotgun (WGS) entry which is preliminary data.</text>
</comment>
<organism evidence="5">
    <name type="scientific">Boseongicola sp. SB0664_bin_43</name>
    <dbReference type="NCBI Taxonomy" id="2604844"/>
    <lineage>
        <taxon>Bacteria</taxon>
        <taxon>Pseudomonadati</taxon>
        <taxon>Pseudomonadota</taxon>
        <taxon>Alphaproteobacteria</taxon>
        <taxon>Rhodobacterales</taxon>
        <taxon>Paracoccaceae</taxon>
        <taxon>Boseongicola</taxon>
    </lineage>
</organism>
<dbReference type="CDD" id="cd06849">
    <property type="entry name" value="lipoyl_domain"/>
    <property type="match status" value="1"/>
</dbReference>